<comment type="similarity">
    <text evidence="1">Belongs to the LysR transcriptional regulatory family.</text>
</comment>
<dbReference type="InterPro" id="IPR058163">
    <property type="entry name" value="LysR-type_TF_proteobact-type"/>
</dbReference>
<dbReference type="GO" id="GO:0043565">
    <property type="term" value="F:sequence-specific DNA binding"/>
    <property type="evidence" value="ECO:0007669"/>
    <property type="project" value="TreeGrafter"/>
</dbReference>
<dbReference type="InterPro" id="IPR036388">
    <property type="entry name" value="WH-like_DNA-bd_sf"/>
</dbReference>
<reference evidence="7" key="1">
    <citation type="submission" date="2024-04" db="EMBL/GenBank/DDBJ databases">
        <title>Phylogenomic analyses of a clade within the roseobacter group suggest taxonomic reassignments of species of the genera Aestuariivita, Citreicella, Loktanella, Nautella, Pelagibaca, Ruegeria, Thalassobius, Thiobacimonas and Tropicibacter, and the proposal o.</title>
        <authorList>
            <person name="Jeon C.O."/>
        </authorList>
    </citation>
    <scope>NUCLEOTIDE SEQUENCE [LARGE SCALE GENOMIC DNA]</scope>
    <source>
        <strain evidence="7">SS1-5</strain>
        <plasmid evidence="7">pSS1-5</plasmid>
    </source>
</reference>
<evidence type="ECO:0000256" key="2">
    <source>
        <dbReference type="ARBA" id="ARBA00023015"/>
    </source>
</evidence>
<dbReference type="Proteomes" id="UP001470809">
    <property type="component" value="Plasmid pSS1-5"/>
</dbReference>
<keyword evidence="3" id="KW-0238">DNA-binding</keyword>
<dbReference type="InterPro" id="IPR036390">
    <property type="entry name" value="WH_DNA-bd_sf"/>
</dbReference>
<dbReference type="InterPro" id="IPR005119">
    <property type="entry name" value="LysR_subst-bd"/>
</dbReference>
<dbReference type="PRINTS" id="PR00039">
    <property type="entry name" value="HTHLYSR"/>
</dbReference>
<evidence type="ECO:0000313" key="7">
    <source>
        <dbReference type="Proteomes" id="UP001470809"/>
    </source>
</evidence>
<feature type="domain" description="HTH lysR-type" evidence="5">
    <location>
        <begin position="8"/>
        <end position="65"/>
    </location>
</feature>
<evidence type="ECO:0000259" key="5">
    <source>
        <dbReference type="PROSITE" id="PS50931"/>
    </source>
</evidence>
<name>A0AAN0M5Z1_9RHOB</name>
<dbReference type="Pfam" id="PF03466">
    <property type="entry name" value="LysR_substrate"/>
    <property type="match status" value="1"/>
</dbReference>
<dbReference type="SUPFAM" id="SSF53850">
    <property type="entry name" value="Periplasmic binding protein-like II"/>
    <property type="match status" value="1"/>
</dbReference>
<dbReference type="Gene3D" id="1.10.10.10">
    <property type="entry name" value="Winged helix-like DNA-binding domain superfamily/Winged helix DNA-binding domain"/>
    <property type="match status" value="1"/>
</dbReference>
<dbReference type="PANTHER" id="PTHR30537">
    <property type="entry name" value="HTH-TYPE TRANSCRIPTIONAL REGULATOR"/>
    <property type="match status" value="1"/>
</dbReference>
<dbReference type="InterPro" id="IPR000847">
    <property type="entry name" value="LysR_HTH_N"/>
</dbReference>
<gene>
    <name evidence="6" type="ORF">AABB31_00110</name>
</gene>
<dbReference type="AlphaFoldDB" id="A0AAN0M5Z1"/>
<keyword evidence="4" id="KW-0804">Transcription</keyword>
<dbReference type="PANTHER" id="PTHR30537:SF3">
    <property type="entry name" value="TRANSCRIPTIONAL REGULATORY PROTEIN"/>
    <property type="match status" value="1"/>
</dbReference>
<dbReference type="KEGG" id="yrh:AABB31_00110"/>
<organism evidence="6 7">
    <name type="scientific">Yoonia rhodophyticola</name>
    <dbReference type="NCBI Taxonomy" id="3137370"/>
    <lineage>
        <taxon>Bacteria</taxon>
        <taxon>Pseudomonadati</taxon>
        <taxon>Pseudomonadota</taxon>
        <taxon>Alphaproteobacteria</taxon>
        <taxon>Rhodobacterales</taxon>
        <taxon>Paracoccaceae</taxon>
        <taxon>Yoonia</taxon>
    </lineage>
</organism>
<dbReference type="SUPFAM" id="SSF46785">
    <property type="entry name" value="Winged helix' DNA-binding domain"/>
    <property type="match status" value="1"/>
</dbReference>
<dbReference type="EMBL" id="CP151764">
    <property type="protein sequence ID" value="WZU65570.2"/>
    <property type="molecule type" value="Genomic_DNA"/>
</dbReference>
<accession>A0AAN0M5Z1</accession>
<dbReference type="Pfam" id="PF00126">
    <property type="entry name" value="HTH_1"/>
    <property type="match status" value="1"/>
</dbReference>
<evidence type="ECO:0000256" key="3">
    <source>
        <dbReference type="ARBA" id="ARBA00023125"/>
    </source>
</evidence>
<evidence type="ECO:0000256" key="4">
    <source>
        <dbReference type="ARBA" id="ARBA00023163"/>
    </source>
</evidence>
<dbReference type="RefSeq" id="WP_373634737.1">
    <property type="nucleotide sequence ID" value="NZ_CP151764.2"/>
</dbReference>
<protein>
    <submittedName>
        <fullName evidence="6">LysR family transcriptional regulator</fullName>
    </submittedName>
</protein>
<sequence length="305" mass="33301">MNWDSVSFDWNHIRAFLATVETGSLSAAARALKQTQPTLSRQISLLEEALQLTLFERGTRNMRLTDAGTELLSFVRGMADAATQISRVAAGQSKAIEGSVRITSSDAMAAYALPPCLISLRQNHPGISVELVPSNEMSDLTRRDADIAIRHTRPEQPDLVAKRIADIEISLFASKGYLASLGSIEDLAGFTAANFIGYGHPERLVPQINAMGIPVTKANFGITTSNGSTMYELVREGAGIAFLPAIVAEGRLGLRRILQDAPVFNMETWLVTHREIQTSRRIRITFDHLAQEIAQGGWSNLVARS</sequence>
<geneLocation type="plasmid" evidence="6 7">
    <name>pSS1-5</name>
</geneLocation>
<dbReference type="Gene3D" id="3.40.190.290">
    <property type="match status" value="1"/>
</dbReference>
<reference evidence="6 7" key="2">
    <citation type="submission" date="2024-08" db="EMBL/GenBank/DDBJ databases">
        <title>Phylogenomic analyses of a clade within the roseobacter group suggest taxonomic reassignments of species of the genera Aestuariivita, Citreicella, Loktanella, Nautella, Pelagibaca, Ruegeria, Thalassobius, Thiobacimonas and Tropicibacter, and the proposal o.</title>
        <authorList>
            <person name="Jeon C.O."/>
        </authorList>
    </citation>
    <scope>NUCLEOTIDE SEQUENCE [LARGE SCALE GENOMIC DNA]</scope>
    <source>
        <strain evidence="6 7">SS1-5</strain>
        <plasmid evidence="6 7">pSS1-5</plasmid>
    </source>
</reference>
<keyword evidence="7" id="KW-1185">Reference proteome</keyword>
<evidence type="ECO:0000313" key="6">
    <source>
        <dbReference type="EMBL" id="WZU65570.2"/>
    </source>
</evidence>
<proteinExistence type="inferred from homology"/>
<evidence type="ECO:0000256" key="1">
    <source>
        <dbReference type="ARBA" id="ARBA00009437"/>
    </source>
</evidence>
<keyword evidence="6" id="KW-0614">Plasmid</keyword>
<dbReference type="GO" id="GO:0003700">
    <property type="term" value="F:DNA-binding transcription factor activity"/>
    <property type="evidence" value="ECO:0007669"/>
    <property type="project" value="InterPro"/>
</dbReference>
<dbReference type="PROSITE" id="PS50931">
    <property type="entry name" value="HTH_LYSR"/>
    <property type="match status" value="1"/>
</dbReference>
<dbReference type="GO" id="GO:0006351">
    <property type="term" value="P:DNA-templated transcription"/>
    <property type="evidence" value="ECO:0007669"/>
    <property type="project" value="TreeGrafter"/>
</dbReference>
<keyword evidence="2" id="KW-0805">Transcription regulation</keyword>